<dbReference type="EMBL" id="VSSQ01027300">
    <property type="protein sequence ID" value="MPM76469.1"/>
    <property type="molecule type" value="Genomic_DNA"/>
</dbReference>
<feature type="compositionally biased region" description="Basic residues" evidence="1">
    <location>
        <begin position="21"/>
        <end position="34"/>
    </location>
</feature>
<name>A0A645CHS8_9ZZZZ</name>
<comment type="caution">
    <text evidence="2">The sequence shown here is derived from an EMBL/GenBank/DDBJ whole genome shotgun (WGS) entry which is preliminary data.</text>
</comment>
<accession>A0A645CHS8</accession>
<organism evidence="2">
    <name type="scientific">bioreactor metagenome</name>
    <dbReference type="NCBI Taxonomy" id="1076179"/>
    <lineage>
        <taxon>unclassified sequences</taxon>
        <taxon>metagenomes</taxon>
        <taxon>ecological metagenomes</taxon>
    </lineage>
</organism>
<proteinExistence type="predicted"/>
<feature type="region of interest" description="Disordered" evidence="1">
    <location>
        <begin position="1"/>
        <end position="56"/>
    </location>
</feature>
<protein>
    <submittedName>
        <fullName evidence="2">Uncharacterized protein</fullName>
    </submittedName>
</protein>
<evidence type="ECO:0000313" key="2">
    <source>
        <dbReference type="EMBL" id="MPM76469.1"/>
    </source>
</evidence>
<reference evidence="2" key="1">
    <citation type="submission" date="2019-08" db="EMBL/GenBank/DDBJ databases">
        <authorList>
            <person name="Kucharzyk K."/>
            <person name="Murdoch R.W."/>
            <person name="Higgins S."/>
            <person name="Loffler F."/>
        </authorList>
    </citation>
    <scope>NUCLEOTIDE SEQUENCE</scope>
</reference>
<dbReference type="AlphaFoldDB" id="A0A645CHS8"/>
<evidence type="ECO:0000256" key="1">
    <source>
        <dbReference type="SAM" id="MobiDB-lite"/>
    </source>
</evidence>
<sequence length="56" mass="6095">MGYRLSGEAKLEGPGGNIKNKGNHNHRYRTKQKRGVTEEEEVANAAGHAKASTLCE</sequence>
<gene>
    <name evidence="2" type="ORF">SDC9_123467</name>
</gene>